<evidence type="ECO:0000313" key="2">
    <source>
        <dbReference type="EMBL" id="MEQ2286615.1"/>
    </source>
</evidence>
<feature type="transmembrane region" description="Helical" evidence="1">
    <location>
        <begin position="41"/>
        <end position="61"/>
    </location>
</feature>
<accession>A0ABV0XYR6</accession>
<keyword evidence="3" id="KW-1185">Reference proteome</keyword>
<evidence type="ECO:0000313" key="3">
    <source>
        <dbReference type="Proteomes" id="UP001469553"/>
    </source>
</evidence>
<comment type="caution">
    <text evidence="2">The sequence shown here is derived from an EMBL/GenBank/DDBJ whole genome shotgun (WGS) entry which is preliminary data.</text>
</comment>
<evidence type="ECO:0000256" key="1">
    <source>
        <dbReference type="SAM" id="Phobius"/>
    </source>
</evidence>
<keyword evidence="1" id="KW-1133">Transmembrane helix</keyword>
<proteinExistence type="predicted"/>
<sequence>SLSLHGSQLFLTSPDYTHLFTMPSLHSCHGIYSSLVVPTVLYLYLCSVSWELLAVVLFSSLQRLSRLQMCHCSNH</sequence>
<reference evidence="2 3" key="1">
    <citation type="submission" date="2021-06" db="EMBL/GenBank/DDBJ databases">
        <authorList>
            <person name="Palmer J.M."/>
        </authorList>
    </citation>
    <scope>NUCLEOTIDE SEQUENCE [LARGE SCALE GENOMIC DNA]</scope>
    <source>
        <strain evidence="2 3">AS_MEX2019</strain>
        <tissue evidence="2">Muscle</tissue>
    </source>
</reference>
<keyword evidence="1" id="KW-0812">Transmembrane</keyword>
<keyword evidence="1" id="KW-0472">Membrane</keyword>
<name>A0ABV0XYR6_9TELE</name>
<feature type="non-terminal residue" evidence="2">
    <location>
        <position position="1"/>
    </location>
</feature>
<protein>
    <submittedName>
        <fullName evidence="2">Uncharacterized protein</fullName>
    </submittedName>
</protein>
<organism evidence="2 3">
    <name type="scientific">Ameca splendens</name>
    <dbReference type="NCBI Taxonomy" id="208324"/>
    <lineage>
        <taxon>Eukaryota</taxon>
        <taxon>Metazoa</taxon>
        <taxon>Chordata</taxon>
        <taxon>Craniata</taxon>
        <taxon>Vertebrata</taxon>
        <taxon>Euteleostomi</taxon>
        <taxon>Actinopterygii</taxon>
        <taxon>Neopterygii</taxon>
        <taxon>Teleostei</taxon>
        <taxon>Neoteleostei</taxon>
        <taxon>Acanthomorphata</taxon>
        <taxon>Ovalentaria</taxon>
        <taxon>Atherinomorphae</taxon>
        <taxon>Cyprinodontiformes</taxon>
        <taxon>Goodeidae</taxon>
        <taxon>Ameca</taxon>
    </lineage>
</organism>
<gene>
    <name evidence="2" type="ORF">AMECASPLE_004160</name>
</gene>
<dbReference type="EMBL" id="JAHRIP010018984">
    <property type="protein sequence ID" value="MEQ2286615.1"/>
    <property type="molecule type" value="Genomic_DNA"/>
</dbReference>
<dbReference type="Proteomes" id="UP001469553">
    <property type="component" value="Unassembled WGS sequence"/>
</dbReference>